<feature type="domain" description="Pectinesterase catalytic" evidence="11">
    <location>
        <begin position="7"/>
        <end position="297"/>
    </location>
</feature>
<dbReference type="GO" id="GO:0030599">
    <property type="term" value="F:pectinesterase activity"/>
    <property type="evidence" value="ECO:0007669"/>
    <property type="project" value="UniProtKB-EC"/>
</dbReference>
<evidence type="ECO:0000256" key="8">
    <source>
        <dbReference type="ARBA" id="ARBA00023180"/>
    </source>
</evidence>
<dbReference type="PANTHER" id="PTHR31321:SF134">
    <property type="entry name" value="PECTINESTERASE"/>
    <property type="match status" value="1"/>
</dbReference>
<evidence type="ECO:0000256" key="2">
    <source>
        <dbReference type="ARBA" id="ARBA00005184"/>
    </source>
</evidence>
<evidence type="ECO:0000256" key="4">
    <source>
        <dbReference type="ARBA" id="ARBA00013229"/>
    </source>
</evidence>
<evidence type="ECO:0000256" key="7">
    <source>
        <dbReference type="ARBA" id="ARBA00023085"/>
    </source>
</evidence>
<comment type="pathway">
    <text evidence="2">Glycan metabolism; pectin degradation; 2-dehydro-3-deoxy-D-gluconate from pectin: step 1/5.</text>
</comment>
<dbReference type="PANTHER" id="PTHR31321">
    <property type="entry name" value="ACYL-COA THIOESTER HYDROLASE YBHC-RELATED"/>
    <property type="match status" value="1"/>
</dbReference>
<evidence type="ECO:0000256" key="5">
    <source>
        <dbReference type="ARBA" id="ARBA00022512"/>
    </source>
</evidence>
<dbReference type="SUPFAM" id="SSF51126">
    <property type="entry name" value="Pectin lyase-like"/>
    <property type="match status" value="1"/>
</dbReference>
<dbReference type="UniPathway" id="UPA00545">
    <property type="reaction ID" value="UER00823"/>
</dbReference>
<keyword evidence="6" id="KW-0378">Hydrolase</keyword>
<evidence type="ECO:0000256" key="3">
    <source>
        <dbReference type="ARBA" id="ARBA00008891"/>
    </source>
</evidence>
<reference evidence="12" key="1">
    <citation type="submission" date="2020-09" db="EMBL/GenBank/DDBJ databases">
        <title>Genome-Enabled Discovery of Anthraquinone Biosynthesis in Senna tora.</title>
        <authorList>
            <person name="Kang S.-H."/>
            <person name="Pandey R.P."/>
            <person name="Lee C.-M."/>
            <person name="Sim J.-S."/>
            <person name="Jeong J.-T."/>
            <person name="Choi B.-S."/>
            <person name="Jung M."/>
            <person name="Ginzburg D."/>
            <person name="Zhao K."/>
            <person name="Won S.Y."/>
            <person name="Oh T.-J."/>
            <person name="Yu Y."/>
            <person name="Kim N.-H."/>
            <person name="Lee O.R."/>
            <person name="Lee T.-H."/>
            <person name="Bashyal P."/>
            <person name="Kim T.-S."/>
            <person name="Lee W.-H."/>
            <person name="Kawkins C."/>
            <person name="Kim C.-K."/>
            <person name="Kim J.S."/>
            <person name="Ahn B.O."/>
            <person name="Rhee S.Y."/>
            <person name="Sohng J.K."/>
        </authorList>
    </citation>
    <scope>NUCLEOTIDE SEQUENCE</scope>
    <source>
        <tissue evidence="12">Leaf</tissue>
    </source>
</reference>
<dbReference type="GO" id="GO:0042545">
    <property type="term" value="P:cell wall modification"/>
    <property type="evidence" value="ECO:0007669"/>
    <property type="project" value="InterPro"/>
</dbReference>
<dbReference type="InterPro" id="IPR012334">
    <property type="entry name" value="Pectin_lyas_fold"/>
</dbReference>
<evidence type="ECO:0000313" key="12">
    <source>
        <dbReference type="EMBL" id="KAF7818126.1"/>
    </source>
</evidence>
<name>A0A834TAR2_9FABA</name>
<dbReference type="InterPro" id="IPR000070">
    <property type="entry name" value="Pectinesterase_cat"/>
</dbReference>
<keyword evidence="13" id="KW-1185">Reference proteome</keyword>
<accession>A0A834TAR2</accession>
<organism evidence="12 13">
    <name type="scientific">Senna tora</name>
    <dbReference type="NCBI Taxonomy" id="362788"/>
    <lineage>
        <taxon>Eukaryota</taxon>
        <taxon>Viridiplantae</taxon>
        <taxon>Streptophyta</taxon>
        <taxon>Embryophyta</taxon>
        <taxon>Tracheophyta</taxon>
        <taxon>Spermatophyta</taxon>
        <taxon>Magnoliopsida</taxon>
        <taxon>eudicotyledons</taxon>
        <taxon>Gunneridae</taxon>
        <taxon>Pentapetalae</taxon>
        <taxon>rosids</taxon>
        <taxon>fabids</taxon>
        <taxon>Fabales</taxon>
        <taxon>Fabaceae</taxon>
        <taxon>Caesalpinioideae</taxon>
        <taxon>Cassia clade</taxon>
        <taxon>Senna</taxon>
    </lineage>
</organism>
<evidence type="ECO:0000256" key="10">
    <source>
        <dbReference type="ARBA" id="ARBA00057335"/>
    </source>
</evidence>
<keyword evidence="7" id="KW-0063">Aspartyl esterase</keyword>
<dbReference type="Gene3D" id="2.160.20.10">
    <property type="entry name" value="Single-stranded right-handed beta-helix, Pectin lyase-like"/>
    <property type="match status" value="1"/>
</dbReference>
<comment type="similarity">
    <text evidence="3">Belongs to the pectinesterase family.</text>
</comment>
<dbReference type="EMBL" id="JAAIUW010000008">
    <property type="protein sequence ID" value="KAF7818126.1"/>
    <property type="molecule type" value="Genomic_DNA"/>
</dbReference>
<evidence type="ECO:0000313" key="13">
    <source>
        <dbReference type="Proteomes" id="UP000634136"/>
    </source>
</evidence>
<dbReference type="InterPro" id="IPR011050">
    <property type="entry name" value="Pectin_lyase_fold/virulence"/>
</dbReference>
<keyword evidence="5" id="KW-0134">Cell wall</keyword>
<comment type="catalytic activity">
    <reaction evidence="9">
        <text>[(1-&gt;4)-alpha-D-galacturonosyl methyl ester](n) + n H2O = [(1-&gt;4)-alpha-D-galacturonosyl](n) + n methanol + n H(+)</text>
        <dbReference type="Rhea" id="RHEA:22380"/>
        <dbReference type="Rhea" id="RHEA-COMP:14570"/>
        <dbReference type="Rhea" id="RHEA-COMP:14573"/>
        <dbReference type="ChEBI" id="CHEBI:15377"/>
        <dbReference type="ChEBI" id="CHEBI:15378"/>
        <dbReference type="ChEBI" id="CHEBI:17790"/>
        <dbReference type="ChEBI" id="CHEBI:140522"/>
        <dbReference type="ChEBI" id="CHEBI:140523"/>
        <dbReference type="EC" id="3.1.1.11"/>
    </reaction>
</comment>
<protein>
    <recommendedName>
        <fullName evidence="4">pectinesterase</fullName>
        <ecNumber evidence="4">3.1.1.11</ecNumber>
    </recommendedName>
</protein>
<dbReference type="Pfam" id="PF01095">
    <property type="entry name" value="Pectinesterase"/>
    <property type="match status" value="1"/>
</dbReference>
<dbReference type="FunFam" id="2.160.20.10:FF:000013">
    <property type="entry name" value="Pectinesterase"/>
    <property type="match status" value="1"/>
</dbReference>
<dbReference type="AlphaFoldDB" id="A0A834TAR2"/>
<keyword evidence="8" id="KW-0325">Glycoprotein</keyword>
<evidence type="ECO:0000256" key="1">
    <source>
        <dbReference type="ARBA" id="ARBA00004191"/>
    </source>
</evidence>
<evidence type="ECO:0000256" key="6">
    <source>
        <dbReference type="ARBA" id="ARBA00022801"/>
    </source>
</evidence>
<proteinExistence type="inferred from homology"/>
<keyword evidence="5" id="KW-0964">Secreted</keyword>
<sequence>MGPIKSIRVSQSGQSQFKTIQSAINTVPMQNSQWTHIQIAPGIYREMVTILKTKNCIYLEGASSNLTIVESDGHMDKHLEFPTLNSRADNTVAKGITFKNTYNDPALRGDENHKILPALAARVQGDKCAFIECAFLGVQDTVFDRSGRHYFHKCYIQGGIDFIFGDARSMYDECTIMFSMGKEGPKDMGGVITANKRSSPKDESGFVLKNSNITGNGIGKLTLGRGYGEYSRVIIANSFLGDVVSPQGWVAWNGASHEGNLTYVEEGCTGPGADKSKRVPWMKHLSGNQLQQFTDIKLFIDPEGWISKLPIQHS</sequence>
<dbReference type="GO" id="GO:0045490">
    <property type="term" value="P:pectin catabolic process"/>
    <property type="evidence" value="ECO:0007669"/>
    <property type="project" value="UniProtKB-UniPathway"/>
</dbReference>
<evidence type="ECO:0000256" key="9">
    <source>
        <dbReference type="ARBA" id="ARBA00047928"/>
    </source>
</evidence>
<dbReference type="OrthoDB" id="2019149at2759"/>
<comment type="subcellular location">
    <subcellularLocation>
        <location evidence="1">Secreted</location>
        <location evidence="1">Cell wall</location>
    </subcellularLocation>
</comment>
<dbReference type="Proteomes" id="UP000634136">
    <property type="component" value="Unassembled WGS sequence"/>
</dbReference>
<comment type="caution">
    <text evidence="12">The sequence shown here is derived from an EMBL/GenBank/DDBJ whole genome shotgun (WGS) entry which is preliminary data.</text>
</comment>
<gene>
    <name evidence="12" type="ORF">G2W53_023581</name>
</gene>
<evidence type="ECO:0000259" key="11">
    <source>
        <dbReference type="Pfam" id="PF01095"/>
    </source>
</evidence>
<dbReference type="EC" id="3.1.1.11" evidence="4"/>
<comment type="function">
    <text evidence="10">Acts in the modification of cell walls via demethylesterification of cell wall pectin.</text>
</comment>